<dbReference type="Pfam" id="PF05704">
    <property type="entry name" value="Caps_synth"/>
    <property type="match status" value="1"/>
</dbReference>
<dbReference type="InterPro" id="IPR051706">
    <property type="entry name" value="Glycosyltransferase_domain"/>
</dbReference>
<sequence length="346" mass="41298">MANENHITNLDSNNTLNHLFCDCPEKIALDKCHRFPYRPLYFAFTPKKQRQAQKYQVDLIQKQQLANDWRIFLQAYFAKQLPLFEIKPKKEFTHQKIIWQYWGQGIDDNLPDIVKMCFKSVDKHKGDFIVIRLDDNNLNDYLELPAFINQKRKNPEFKPAFFADLLRLALLYHYGGVWLDATILLTAPIDEMLLEQDFFMFSRDEQAENQDFWQAFNSDYFGWHKGHHVNILNSFIIAKKGNEWVKDCLQILLNFWHTQNHIPHYFFFQVMFDVLQQEYGHHYQDFLKKDDTITHLLIAAINEPFDQTAYQQILSKTGIHKLTYIKSCKAGSYYERLRQEILGLKI</sequence>
<proteinExistence type="predicted"/>
<evidence type="ECO:0000313" key="1">
    <source>
        <dbReference type="EMBL" id="UXZ04975.1"/>
    </source>
</evidence>
<gene>
    <name evidence="1" type="ORF">LU297_00530</name>
</gene>
<dbReference type="SUPFAM" id="SSF53448">
    <property type="entry name" value="Nucleotide-diphospho-sugar transferases"/>
    <property type="match status" value="1"/>
</dbReference>
<dbReference type="PANTHER" id="PTHR32385:SF15">
    <property type="entry name" value="INOSITOL PHOSPHOCERAMIDE MANNOSYLTRANSFERASE 1"/>
    <property type="match status" value="1"/>
</dbReference>
<evidence type="ECO:0000313" key="2">
    <source>
        <dbReference type="Proteomes" id="UP001063782"/>
    </source>
</evidence>
<dbReference type="InterPro" id="IPR008441">
    <property type="entry name" value="AfumC-like_glycosyl_Trfase"/>
</dbReference>
<dbReference type="EMBL" id="CP089977">
    <property type="protein sequence ID" value="UXZ04975.1"/>
    <property type="molecule type" value="Genomic_DNA"/>
</dbReference>
<name>A0ABY6F4G4_9GAMM</name>
<accession>A0ABY6F4G4</accession>
<dbReference type="Proteomes" id="UP001063782">
    <property type="component" value="Chromosome"/>
</dbReference>
<keyword evidence="2" id="KW-1185">Reference proteome</keyword>
<protein>
    <submittedName>
        <fullName evidence="1">Capsular polysaccharide synthesis protein</fullName>
    </submittedName>
</protein>
<dbReference type="Gene3D" id="3.90.550.20">
    <property type="match status" value="1"/>
</dbReference>
<organism evidence="1 2">
    <name type="scientific">Moraxella nasicaprae</name>
    <dbReference type="NCBI Taxonomy" id="2904122"/>
    <lineage>
        <taxon>Bacteria</taxon>
        <taxon>Pseudomonadati</taxon>
        <taxon>Pseudomonadota</taxon>
        <taxon>Gammaproteobacteria</taxon>
        <taxon>Moraxellales</taxon>
        <taxon>Moraxellaceae</taxon>
        <taxon>Moraxella</taxon>
    </lineage>
</organism>
<dbReference type="RefSeq" id="WP_263076476.1">
    <property type="nucleotide sequence ID" value="NZ_CP089977.1"/>
</dbReference>
<dbReference type="PANTHER" id="PTHR32385">
    <property type="entry name" value="MANNOSYL PHOSPHORYLINOSITOL CERAMIDE SYNTHASE"/>
    <property type="match status" value="1"/>
</dbReference>
<dbReference type="InterPro" id="IPR029044">
    <property type="entry name" value="Nucleotide-diphossugar_trans"/>
</dbReference>
<reference evidence="1" key="1">
    <citation type="submission" date="2021-12" db="EMBL/GenBank/DDBJ databases">
        <title>taxonomy of Moraxella sp. ZY201224.</title>
        <authorList>
            <person name="Li F."/>
        </authorList>
    </citation>
    <scope>NUCLEOTIDE SEQUENCE</scope>
    <source>
        <strain evidence="1">ZY201224</strain>
    </source>
</reference>